<evidence type="ECO:0000313" key="5">
    <source>
        <dbReference type="Proteomes" id="UP000094569"/>
    </source>
</evidence>
<reference evidence="4 5" key="1">
    <citation type="journal article" date="2016" name="BMC Genomics">
        <title>Comparative genomic and transcriptomic analyses of the Fuzhuan brick tea-fermentation fungus Aspergillus cristatus.</title>
        <authorList>
            <person name="Ge Y."/>
            <person name="Wang Y."/>
            <person name="Liu Y."/>
            <person name="Tan Y."/>
            <person name="Ren X."/>
            <person name="Zhang X."/>
            <person name="Hyde K.D."/>
            <person name="Liu Y."/>
            <person name="Liu Z."/>
        </authorList>
    </citation>
    <scope>NUCLEOTIDE SEQUENCE [LARGE SCALE GENOMIC DNA]</scope>
    <source>
        <strain evidence="4 5">GZAAS20.1005</strain>
    </source>
</reference>
<evidence type="ECO:0000256" key="1">
    <source>
        <dbReference type="ARBA" id="ARBA00022614"/>
    </source>
</evidence>
<protein>
    <submittedName>
        <fullName evidence="4">Uncharacterized protein</fullName>
    </submittedName>
</protein>
<dbReference type="AlphaFoldDB" id="A0A1E3BDH6"/>
<dbReference type="EMBL" id="JXNT01000005">
    <property type="protein sequence ID" value="ODM19004.1"/>
    <property type="molecule type" value="Genomic_DNA"/>
</dbReference>
<gene>
    <name evidence="4" type="ORF">SI65_05621</name>
</gene>
<evidence type="ECO:0000256" key="2">
    <source>
        <dbReference type="ARBA" id="ARBA00022737"/>
    </source>
</evidence>
<dbReference type="PANTHER" id="PTHR48051:SF1">
    <property type="entry name" value="RAS SUPPRESSOR PROTEIN 1"/>
    <property type="match status" value="1"/>
</dbReference>
<organism evidence="4 5">
    <name type="scientific">Aspergillus cristatus</name>
    <name type="common">Chinese Fuzhuan brick tea-fermentation fungus</name>
    <name type="synonym">Eurotium cristatum</name>
    <dbReference type="NCBI Taxonomy" id="573508"/>
    <lineage>
        <taxon>Eukaryota</taxon>
        <taxon>Fungi</taxon>
        <taxon>Dikarya</taxon>
        <taxon>Ascomycota</taxon>
        <taxon>Pezizomycotina</taxon>
        <taxon>Eurotiomycetes</taxon>
        <taxon>Eurotiomycetidae</taxon>
        <taxon>Eurotiales</taxon>
        <taxon>Aspergillaceae</taxon>
        <taxon>Aspergillus</taxon>
        <taxon>Aspergillus subgen. Aspergillus</taxon>
    </lineage>
</organism>
<keyword evidence="2" id="KW-0677">Repeat</keyword>
<comment type="caution">
    <text evidence="4">The sequence shown here is derived from an EMBL/GenBank/DDBJ whole genome shotgun (WGS) entry which is preliminary data.</text>
</comment>
<evidence type="ECO:0000313" key="4">
    <source>
        <dbReference type="EMBL" id="ODM19004.1"/>
    </source>
</evidence>
<keyword evidence="1" id="KW-0433">Leucine-rich repeat</keyword>
<dbReference type="GO" id="GO:0005737">
    <property type="term" value="C:cytoplasm"/>
    <property type="evidence" value="ECO:0007669"/>
    <property type="project" value="TreeGrafter"/>
</dbReference>
<name>A0A1E3BDH6_ASPCR</name>
<dbReference type="Pfam" id="PF13855">
    <property type="entry name" value="LRR_8"/>
    <property type="match status" value="1"/>
</dbReference>
<keyword evidence="5" id="KW-1185">Reference proteome</keyword>
<feature type="compositionally biased region" description="Pro residues" evidence="3">
    <location>
        <begin position="1"/>
        <end position="10"/>
    </location>
</feature>
<feature type="region of interest" description="Disordered" evidence="3">
    <location>
        <begin position="1"/>
        <end position="68"/>
    </location>
</feature>
<accession>A0A1E3BDH6</accession>
<dbReference type="Proteomes" id="UP000094569">
    <property type="component" value="Unassembled WGS sequence"/>
</dbReference>
<dbReference type="PROSITE" id="PS51450">
    <property type="entry name" value="LRR"/>
    <property type="match status" value="1"/>
</dbReference>
<dbReference type="SMART" id="SM00369">
    <property type="entry name" value="LRR_TYP"/>
    <property type="match status" value="2"/>
</dbReference>
<evidence type="ECO:0000256" key="3">
    <source>
        <dbReference type="SAM" id="MobiDB-lite"/>
    </source>
</evidence>
<sequence>MENEIPLPPPPRRRKSHRPSRFDDRSSQPSSDPALFSSDDIPASSLENYHAPAHGNTGRKRRYRGTWWGETVLNPKRKRKDFKDKRFVDSGVWMGSDESLVESLLPSEDAPISEDFFKNVRNSNPGVPKKEPEEVDAAPFAPAAPGPESVLGMDRGPISRPQPQVVAQPRVAFRRVVESQEHQLARAIVNDCLEKGQDSVDLSIGNMREIPSGLLRPLQHLTKLPAIREPPVTEDVYSSLEPFLRLFLAGNSLFKLSSELFDLSSLKVLSLRNNKLTEIPPAIRRLTSLQDVNLSVNRLQYLPWDFLWLIRKGDLKHLIVRPNPLMQIDEAEIAHWHYPNTTTPESLEESLRLQEYDSPVPEEAWAPIHIATGPIRHFNTDGYPIPEAQLNATSSTELKSNVPSLREVSLVSLNKSNFFDLTPDSDIADLPELMLRLLRYAREVRAAGGRCCSICHRGFVLPRTEWIEWWDCSTYENGLKGPRASGEKLRPLPFKRLGCSWGCVPDMKSVEITHLPDEAASE</sequence>
<dbReference type="InterPro" id="IPR001611">
    <property type="entry name" value="Leu-rich_rpt"/>
</dbReference>
<dbReference type="STRING" id="573508.A0A1E3BDH6"/>
<dbReference type="InterPro" id="IPR003591">
    <property type="entry name" value="Leu-rich_rpt_typical-subtyp"/>
</dbReference>
<dbReference type="Gene3D" id="3.80.10.10">
    <property type="entry name" value="Ribonuclease Inhibitor"/>
    <property type="match status" value="1"/>
</dbReference>
<dbReference type="OrthoDB" id="1274115at2759"/>
<dbReference type="InterPro" id="IPR050216">
    <property type="entry name" value="LRR_domain-containing"/>
</dbReference>
<dbReference type="VEuPathDB" id="FungiDB:SI65_05621"/>
<dbReference type="SUPFAM" id="SSF52075">
    <property type="entry name" value="Outer arm dynein light chain 1"/>
    <property type="match status" value="1"/>
</dbReference>
<dbReference type="InterPro" id="IPR032675">
    <property type="entry name" value="LRR_dom_sf"/>
</dbReference>
<proteinExistence type="predicted"/>
<dbReference type="PANTHER" id="PTHR48051">
    <property type="match status" value="1"/>
</dbReference>